<name>A0A086Z5X2_9BIFI</name>
<gene>
    <name evidence="5" type="ORF">BBIA_2543</name>
</gene>
<dbReference type="InterPro" id="IPR002104">
    <property type="entry name" value="Integrase_catalytic"/>
</dbReference>
<dbReference type="PANTHER" id="PTHR30349:SF64">
    <property type="entry name" value="PROPHAGE INTEGRASE INTD-RELATED"/>
    <property type="match status" value="1"/>
</dbReference>
<dbReference type="SUPFAM" id="SSF56349">
    <property type="entry name" value="DNA breaking-rejoining enzymes"/>
    <property type="match status" value="1"/>
</dbReference>
<dbReference type="Proteomes" id="UP000029108">
    <property type="component" value="Unassembled WGS sequence"/>
</dbReference>
<dbReference type="Gene3D" id="1.10.150.130">
    <property type="match status" value="1"/>
</dbReference>
<dbReference type="InterPro" id="IPR013762">
    <property type="entry name" value="Integrase-like_cat_sf"/>
</dbReference>
<dbReference type="GO" id="GO:0003677">
    <property type="term" value="F:DNA binding"/>
    <property type="evidence" value="ECO:0007669"/>
    <property type="project" value="UniProtKB-KW"/>
</dbReference>
<dbReference type="GO" id="GO:0006310">
    <property type="term" value="P:DNA recombination"/>
    <property type="evidence" value="ECO:0007669"/>
    <property type="project" value="UniProtKB-KW"/>
</dbReference>
<sequence>MSHRNPNARRRAFGCIIERKRPDGSVFALEARYTAAVTGGKRITKNFKPTETAEARWWLDAERDYVDKCRRGLETYKSPSERSGKVRKLTFGVFADAFLENHRAVNGEELRGGTKRNLRNNVKHLKEAFGDVKLSELTPELIEEWYYGEHLNGDWQFRSECTSLKMILREACKPGAKGAPPLLEENPFQLPIPPEPDAKSLDIPPVKPDELYRIYNAMPGYTRLAVYLAACVGGLRIGEVCGLQVGDFDLTNLTLTVRRSVNRGETDMGNTRLGKLKTKGSRRTVPIPPVLVPMIKTHIEDRPNPDSPQFFQAKRGDVLATSTLRNQFDRARKKANRPDLLFHTLRVTHSTQLMLHGGTLKEAMNALGHTREETTLKHYQRIVPEHQRDITDRTAAYMLSGDPIIAAAAVLTNQDEQASGNPQTSKWAMITMLLSQIASLMTSSIPEATKQGSQAQAA</sequence>
<dbReference type="eggNOG" id="COG0582">
    <property type="taxonomic scope" value="Bacteria"/>
</dbReference>
<evidence type="ECO:0000313" key="5">
    <source>
        <dbReference type="EMBL" id="KFI41922.1"/>
    </source>
</evidence>
<keyword evidence="6" id="KW-1185">Reference proteome</keyword>
<dbReference type="AlphaFoldDB" id="A0A086Z5X2"/>
<dbReference type="InterPro" id="IPR011010">
    <property type="entry name" value="DNA_brk_join_enz"/>
</dbReference>
<feature type="domain" description="Tyr recombinase" evidence="4">
    <location>
        <begin position="201"/>
        <end position="392"/>
    </location>
</feature>
<keyword evidence="3" id="KW-0233">DNA recombination</keyword>
<evidence type="ECO:0000313" key="6">
    <source>
        <dbReference type="Proteomes" id="UP000029108"/>
    </source>
</evidence>
<dbReference type="CDD" id="cd01189">
    <property type="entry name" value="INT_ICEBs1_C_like"/>
    <property type="match status" value="1"/>
</dbReference>
<proteinExistence type="inferred from homology"/>
<protein>
    <submittedName>
        <fullName evidence="5">Integrase</fullName>
    </submittedName>
</protein>
<evidence type="ECO:0000256" key="1">
    <source>
        <dbReference type="ARBA" id="ARBA00008857"/>
    </source>
</evidence>
<dbReference type="Pfam" id="PF00589">
    <property type="entry name" value="Phage_integrase"/>
    <property type="match status" value="1"/>
</dbReference>
<dbReference type="Gene3D" id="1.10.443.10">
    <property type="entry name" value="Intergrase catalytic core"/>
    <property type="match status" value="1"/>
</dbReference>
<dbReference type="EMBL" id="JGYN01000054">
    <property type="protein sequence ID" value="KFI41922.1"/>
    <property type="molecule type" value="Genomic_DNA"/>
</dbReference>
<dbReference type="GO" id="GO:0015074">
    <property type="term" value="P:DNA integration"/>
    <property type="evidence" value="ECO:0007669"/>
    <property type="project" value="InterPro"/>
</dbReference>
<evidence type="ECO:0000256" key="2">
    <source>
        <dbReference type="ARBA" id="ARBA00023125"/>
    </source>
</evidence>
<dbReference type="PANTHER" id="PTHR30349">
    <property type="entry name" value="PHAGE INTEGRASE-RELATED"/>
    <property type="match status" value="1"/>
</dbReference>
<dbReference type="OrthoDB" id="1822491at2"/>
<reference evidence="5 6" key="1">
    <citation type="submission" date="2014-03" db="EMBL/GenBank/DDBJ databases">
        <title>Genomics of Bifidobacteria.</title>
        <authorList>
            <person name="Ventura M."/>
            <person name="Milani C."/>
            <person name="Lugli G.A."/>
        </authorList>
    </citation>
    <scope>NUCLEOTIDE SEQUENCE [LARGE SCALE GENOMIC DNA]</scope>
    <source>
        <strain evidence="5 6">DSM 23969</strain>
    </source>
</reference>
<accession>A0A086Z5X2</accession>
<dbReference type="PROSITE" id="PS51898">
    <property type="entry name" value="TYR_RECOMBINASE"/>
    <property type="match status" value="1"/>
</dbReference>
<dbReference type="InterPro" id="IPR050090">
    <property type="entry name" value="Tyrosine_recombinase_XerCD"/>
</dbReference>
<comment type="similarity">
    <text evidence="1">Belongs to the 'phage' integrase family.</text>
</comment>
<evidence type="ECO:0000256" key="3">
    <source>
        <dbReference type="ARBA" id="ARBA00023172"/>
    </source>
</evidence>
<dbReference type="RefSeq" id="WP_051924096.1">
    <property type="nucleotide sequence ID" value="NZ_JDUU01000033.1"/>
</dbReference>
<comment type="caution">
    <text evidence="5">The sequence shown here is derived from an EMBL/GenBank/DDBJ whole genome shotgun (WGS) entry which is preliminary data.</text>
</comment>
<evidence type="ECO:0000259" key="4">
    <source>
        <dbReference type="PROSITE" id="PS51898"/>
    </source>
</evidence>
<dbReference type="InterPro" id="IPR010998">
    <property type="entry name" value="Integrase_recombinase_N"/>
</dbReference>
<organism evidence="5 6">
    <name type="scientific">Bifidobacterium biavatii DSM 23969</name>
    <dbReference type="NCBI Taxonomy" id="1437608"/>
    <lineage>
        <taxon>Bacteria</taxon>
        <taxon>Bacillati</taxon>
        <taxon>Actinomycetota</taxon>
        <taxon>Actinomycetes</taxon>
        <taxon>Bifidobacteriales</taxon>
        <taxon>Bifidobacteriaceae</taxon>
        <taxon>Bifidobacterium</taxon>
    </lineage>
</organism>
<dbReference type="STRING" id="1437608.GCA_000771645_01752"/>
<keyword evidence="2" id="KW-0238">DNA-binding</keyword>